<comment type="caution">
    <text evidence="5">The sequence shown here is derived from an EMBL/GenBank/DDBJ whole genome shotgun (WGS) entry which is preliminary data.</text>
</comment>
<evidence type="ECO:0000313" key="6">
    <source>
        <dbReference type="Proteomes" id="UP001168552"/>
    </source>
</evidence>
<organism evidence="5 6">
    <name type="scientific">Shiella aurantiaca</name>
    <dbReference type="NCBI Taxonomy" id="3058365"/>
    <lineage>
        <taxon>Bacteria</taxon>
        <taxon>Pseudomonadati</taxon>
        <taxon>Bacteroidota</taxon>
        <taxon>Cytophagia</taxon>
        <taxon>Cytophagales</taxon>
        <taxon>Shiellaceae</taxon>
        <taxon>Shiella</taxon>
    </lineage>
</organism>
<sequence length="360" mass="39092">MKKISAISLACIFLLGVSCTPQEENDSNTFDRKALLDNIATELIIPNYEQLASTSAELTVQAELLASTPSAENLAATKQAFTNAYTAWQACSSFEFGPAATAIMKSLLNTYPTDVAQIQANIESGSFNLNQVSNIDASGFPALDYLLYHADEATVLTEMQNTNTNAYLLAICEQIESISAATLQAWKSGYYDTFVNATGTDVGSGLGMLVNELNRDFELIKNFKVGVPLGKRSLGEIFPEKVEAYYSKKSLDMALSNLQTIRLIITGDIADGNQIGLAEHLDAVNARYNEQLLSEAILQQLDKGIEAMEALNSPIDEAIVEQFAATETAYNELQSTVTLLKVDMPSQLAVLITYQDNDGD</sequence>
<dbReference type="Gene3D" id="1.20.1420.20">
    <property type="entry name" value="M75 peptidase, HXXE motif"/>
    <property type="match status" value="1"/>
</dbReference>
<feature type="chain" id="PRO_5046783932" evidence="3">
    <location>
        <begin position="24"/>
        <end position="360"/>
    </location>
</feature>
<accession>A0ABT8F4C2</accession>
<evidence type="ECO:0000259" key="4">
    <source>
        <dbReference type="Pfam" id="PF09375"/>
    </source>
</evidence>
<dbReference type="InterPro" id="IPR018976">
    <property type="entry name" value="Imelysin-like"/>
</dbReference>
<keyword evidence="6" id="KW-1185">Reference proteome</keyword>
<reference evidence="5" key="1">
    <citation type="submission" date="2023-06" db="EMBL/GenBank/DDBJ databases">
        <title>Cytophagales bacterium Strain LB-30, isolated from soil.</title>
        <authorList>
            <person name="Liu B."/>
        </authorList>
    </citation>
    <scope>NUCLEOTIDE SEQUENCE</scope>
    <source>
        <strain evidence="5">LB-30</strain>
    </source>
</reference>
<dbReference type="InterPro" id="IPR038352">
    <property type="entry name" value="Imelysin_sf"/>
</dbReference>
<evidence type="ECO:0000256" key="3">
    <source>
        <dbReference type="SAM" id="SignalP"/>
    </source>
</evidence>
<gene>
    <name evidence="5" type="ORF">QWY31_07270</name>
</gene>
<name>A0ABT8F4C2_9BACT</name>
<dbReference type="CDD" id="cd14659">
    <property type="entry name" value="Imelysin-like_IPPA"/>
    <property type="match status" value="1"/>
</dbReference>
<dbReference type="InterPro" id="IPR034984">
    <property type="entry name" value="Imelysin-like_IPPA"/>
</dbReference>
<dbReference type="EMBL" id="JAUHJS010000003">
    <property type="protein sequence ID" value="MDN4165295.1"/>
    <property type="molecule type" value="Genomic_DNA"/>
</dbReference>
<protein>
    <submittedName>
        <fullName evidence="5">Imelysin family protein</fullName>
    </submittedName>
</protein>
<keyword evidence="2 3" id="KW-0732">Signal</keyword>
<evidence type="ECO:0000256" key="2">
    <source>
        <dbReference type="ARBA" id="ARBA00022729"/>
    </source>
</evidence>
<dbReference type="PROSITE" id="PS51257">
    <property type="entry name" value="PROKAR_LIPOPROTEIN"/>
    <property type="match status" value="1"/>
</dbReference>
<dbReference type="RefSeq" id="WP_320003820.1">
    <property type="nucleotide sequence ID" value="NZ_JAUHJS010000003.1"/>
</dbReference>
<dbReference type="Pfam" id="PF09375">
    <property type="entry name" value="Peptidase_M75"/>
    <property type="match status" value="1"/>
</dbReference>
<evidence type="ECO:0000313" key="5">
    <source>
        <dbReference type="EMBL" id="MDN4165295.1"/>
    </source>
</evidence>
<feature type="domain" description="Imelysin-like" evidence="4">
    <location>
        <begin position="44"/>
        <end position="334"/>
    </location>
</feature>
<evidence type="ECO:0000256" key="1">
    <source>
        <dbReference type="ARBA" id="ARBA00004196"/>
    </source>
</evidence>
<dbReference type="Proteomes" id="UP001168552">
    <property type="component" value="Unassembled WGS sequence"/>
</dbReference>
<comment type="subcellular location">
    <subcellularLocation>
        <location evidence="1">Cell envelope</location>
    </subcellularLocation>
</comment>
<proteinExistence type="predicted"/>
<feature type="signal peptide" evidence="3">
    <location>
        <begin position="1"/>
        <end position="23"/>
    </location>
</feature>